<dbReference type="AlphaFoldDB" id="A0A165ACH6"/>
<feature type="compositionally biased region" description="Polar residues" evidence="1">
    <location>
        <begin position="431"/>
        <end position="442"/>
    </location>
</feature>
<dbReference type="OrthoDB" id="4770905at2759"/>
<evidence type="ECO:0000256" key="1">
    <source>
        <dbReference type="SAM" id="MobiDB-lite"/>
    </source>
</evidence>
<proteinExistence type="predicted"/>
<protein>
    <submittedName>
        <fullName evidence="2">Uncharacterized protein</fullName>
    </submittedName>
</protein>
<dbReference type="RefSeq" id="XP_018185806.1">
    <property type="nucleotide sequence ID" value="XM_018333196.1"/>
</dbReference>
<evidence type="ECO:0000313" key="3">
    <source>
        <dbReference type="Proteomes" id="UP000076632"/>
    </source>
</evidence>
<feature type="region of interest" description="Disordered" evidence="1">
    <location>
        <begin position="412"/>
        <end position="442"/>
    </location>
</feature>
<dbReference type="GeneID" id="28898333"/>
<dbReference type="Proteomes" id="UP000076632">
    <property type="component" value="Unassembled WGS sequence"/>
</dbReference>
<organism evidence="2 3">
    <name type="scientific">Xylona heveae (strain CBS 132557 / TC161)</name>
    <dbReference type="NCBI Taxonomy" id="1328760"/>
    <lineage>
        <taxon>Eukaryota</taxon>
        <taxon>Fungi</taxon>
        <taxon>Dikarya</taxon>
        <taxon>Ascomycota</taxon>
        <taxon>Pezizomycotina</taxon>
        <taxon>Xylonomycetes</taxon>
        <taxon>Xylonales</taxon>
        <taxon>Xylonaceae</taxon>
        <taxon>Xylona</taxon>
    </lineage>
</organism>
<sequence>MALAYPEGECFFRRSGLNSPSGWHYRADNPQHFYSHFMLEYIWNKPADHSHWEVNNPHGWPQIRSGYSIVKGSLWNTLYGNYQFLPFQYGADHRTGITRRIQHNLCVHGNTFRDREKGGAYQAWFMTMPMPTDQEKWVWIDLLAGIRAIYIPLAHRASEDYDQICTFLHISFTHTGEVRIWSQGDQFLSFTCNTTDGLGVRRDHTIGINMYGLMNLLSLPRQLRNETAFTSKLVRVVPSTEVQTRALGPTYWNDHDFDWVMVAGANYGLSLQWAPHQPTTWFQNFFGNVMTIAIGFIPIVGPVLSVSFSFAWTALTDPDSFLDAIRNEYPALDLTLYIIERIKNDAAATAAYLPPGWDQVGQPLQIPFTEVAKLGAKEQKRHGVAPVNLDEIGPSVTFLLAKEILEHTAHSPAALETPDAAEDDRPEETLASVSATNSQDPSYETLFAEKDINQGSPDWAEDYIRQRQNSISQ</sequence>
<accession>A0A165ACH6</accession>
<dbReference type="STRING" id="1328760.A0A165ACH6"/>
<reference evidence="2 3" key="1">
    <citation type="journal article" date="2016" name="Fungal Biol.">
        <title>The genome of Xylona heveae provides a window into fungal endophytism.</title>
        <authorList>
            <person name="Gazis R."/>
            <person name="Kuo A."/>
            <person name="Riley R."/>
            <person name="LaButti K."/>
            <person name="Lipzen A."/>
            <person name="Lin J."/>
            <person name="Amirebrahimi M."/>
            <person name="Hesse C.N."/>
            <person name="Spatafora J.W."/>
            <person name="Henrissat B."/>
            <person name="Hainaut M."/>
            <person name="Grigoriev I.V."/>
            <person name="Hibbett D.S."/>
        </authorList>
    </citation>
    <scope>NUCLEOTIDE SEQUENCE [LARGE SCALE GENOMIC DNA]</scope>
    <source>
        <strain evidence="2 3">TC161</strain>
    </source>
</reference>
<keyword evidence="3" id="KW-1185">Reference proteome</keyword>
<evidence type="ECO:0000313" key="2">
    <source>
        <dbReference type="EMBL" id="KZF20251.1"/>
    </source>
</evidence>
<gene>
    <name evidence="2" type="ORF">L228DRAFT_249930</name>
</gene>
<dbReference type="InParanoid" id="A0A165ACH6"/>
<dbReference type="OMA" id="WTAIADP"/>
<dbReference type="EMBL" id="KV407463">
    <property type="protein sequence ID" value="KZF20251.1"/>
    <property type="molecule type" value="Genomic_DNA"/>
</dbReference>
<name>A0A165ACH6_XYLHT</name>